<dbReference type="InterPro" id="IPR002125">
    <property type="entry name" value="CMP_dCMP_dom"/>
</dbReference>
<dbReference type="Proteomes" id="UP000187455">
    <property type="component" value="Unassembled WGS sequence"/>
</dbReference>
<dbReference type="Pfam" id="PF18785">
    <property type="entry name" value="Inv-AAD"/>
    <property type="match status" value="1"/>
</dbReference>
<organism evidence="2 3">
    <name type="scientific">Smittium mucronatum</name>
    <dbReference type="NCBI Taxonomy" id="133383"/>
    <lineage>
        <taxon>Eukaryota</taxon>
        <taxon>Fungi</taxon>
        <taxon>Fungi incertae sedis</taxon>
        <taxon>Zoopagomycota</taxon>
        <taxon>Kickxellomycotina</taxon>
        <taxon>Harpellomycetes</taxon>
        <taxon>Harpellales</taxon>
        <taxon>Legeriomycetaceae</taxon>
        <taxon>Smittium</taxon>
    </lineage>
</organism>
<proteinExistence type="predicted"/>
<gene>
    <name evidence="2" type="ORF">AYI68_g6162</name>
</gene>
<dbReference type="AlphaFoldDB" id="A0A1R0GSA4"/>
<reference evidence="2 3" key="1">
    <citation type="journal article" date="2016" name="Mol. Biol. Evol.">
        <title>Genome-Wide Survey of Gut Fungi (Harpellales) Reveals the First Horizontally Transferred Ubiquitin Gene from a Mosquito Host.</title>
        <authorList>
            <person name="Wang Y."/>
            <person name="White M.M."/>
            <person name="Kvist S."/>
            <person name="Moncalvo J.M."/>
        </authorList>
    </citation>
    <scope>NUCLEOTIDE SEQUENCE [LARGE SCALE GENOMIC DNA]</scope>
    <source>
        <strain evidence="2 3">ALG-7-W6</strain>
    </source>
</reference>
<dbReference type="EMBL" id="LSSL01004113">
    <property type="protein sequence ID" value="OLY79756.1"/>
    <property type="molecule type" value="Genomic_DNA"/>
</dbReference>
<dbReference type="PROSITE" id="PS51747">
    <property type="entry name" value="CYT_DCMP_DEAMINASES_2"/>
    <property type="match status" value="1"/>
</dbReference>
<name>A0A1R0GSA4_9FUNG</name>
<evidence type="ECO:0000259" key="1">
    <source>
        <dbReference type="PROSITE" id="PS51747"/>
    </source>
</evidence>
<dbReference type="GO" id="GO:0008835">
    <property type="term" value="F:diaminohydroxyphosphoribosylaminopyrimidine deaminase activity"/>
    <property type="evidence" value="ECO:0007669"/>
    <property type="project" value="TreeGrafter"/>
</dbReference>
<dbReference type="Gene3D" id="3.40.140.10">
    <property type="entry name" value="Cytidine Deaminase, domain 2"/>
    <property type="match status" value="1"/>
</dbReference>
<protein>
    <submittedName>
        <fullName evidence="2">Diaminohydroxyphosphoribosylamino-pyrimidine deaminase</fullName>
    </submittedName>
</protein>
<dbReference type="InterPro" id="IPR016193">
    <property type="entry name" value="Cytidine_deaminase-like"/>
</dbReference>
<dbReference type="SUPFAM" id="SSF53927">
    <property type="entry name" value="Cytidine deaminase-like"/>
    <property type="match status" value="1"/>
</dbReference>
<feature type="domain" description="CMP/dCMP-type deaminase" evidence="1">
    <location>
        <begin position="1"/>
        <end position="115"/>
    </location>
</feature>
<dbReference type="PANTHER" id="PTHR11079">
    <property type="entry name" value="CYTOSINE DEAMINASE FAMILY MEMBER"/>
    <property type="match status" value="1"/>
</dbReference>
<dbReference type="GO" id="GO:0006139">
    <property type="term" value="P:nucleobase-containing compound metabolic process"/>
    <property type="evidence" value="ECO:0007669"/>
    <property type="project" value="UniProtKB-ARBA"/>
</dbReference>
<dbReference type="STRING" id="133383.A0A1R0GSA4"/>
<keyword evidence="3" id="KW-1185">Reference proteome</keyword>
<comment type="caution">
    <text evidence="2">The sequence shown here is derived from an EMBL/GenBank/DDBJ whole genome shotgun (WGS) entry which is preliminary data.</text>
</comment>
<dbReference type="OrthoDB" id="252265at2759"/>
<evidence type="ECO:0000313" key="3">
    <source>
        <dbReference type="Proteomes" id="UP000187455"/>
    </source>
</evidence>
<evidence type="ECO:0000313" key="2">
    <source>
        <dbReference type="EMBL" id="OLY79756.1"/>
    </source>
</evidence>
<sequence length="145" mass="15979">MYMRLALKEAKKCSPVKSAYNVGAIIVQYDKDTGAERVVSVGHSRELPGNTHAEECALKKIPESTVLGDTAIFTTMEPCSVRVSGLKSCTDRILESGIKRVYYAVKEPPHFVTCNGIEILEKNGVSVHHLFELSKECSLLNSHLD</sequence>
<dbReference type="PANTHER" id="PTHR11079:SF162">
    <property type="entry name" value="RIBOFLAVIN BIOSYNTHESIS PROTEIN PYRD, CHLOROPLASTIC"/>
    <property type="match status" value="1"/>
</dbReference>
<accession>A0A1R0GSA4</accession>